<keyword evidence="13" id="KW-1185">Reference proteome</keyword>
<comment type="similarity">
    <text evidence="2 10">Belongs to the ABC-2 integral membrane protein family.</text>
</comment>
<accession>A0ABU1ZY90</accession>
<dbReference type="PRINTS" id="PR00164">
    <property type="entry name" value="ABC2TRNSPORT"/>
</dbReference>
<dbReference type="PANTHER" id="PTHR30413:SF8">
    <property type="entry name" value="TRANSPORT PERMEASE PROTEIN"/>
    <property type="match status" value="1"/>
</dbReference>
<keyword evidence="4 10" id="KW-1003">Cell membrane</keyword>
<dbReference type="Pfam" id="PF01061">
    <property type="entry name" value="ABC2_membrane"/>
    <property type="match status" value="1"/>
</dbReference>
<reference evidence="12" key="1">
    <citation type="submission" date="2023-07" db="EMBL/GenBank/DDBJ databases">
        <title>Sequencing the genomes of 1000 actinobacteria strains.</title>
        <authorList>
            <person name="Klenk H.-P."/>
        </authorList>
    </citation>
    <scope>NUCLEOTIDE SEQUENCE</scope>
    <source>
        <strain evidence="12">DSM 107476</strain>
    </source>
</reference>
<evidence type="ECO:0000313" key="12">
    <source>
        <dbReference type="EMBL" id="MDR7329895.1"/>
    </source>
</evidence>
<evidence type="ECO:0000256" key="9">
    <source>
        <dbReference type="ARBA" id="ARBA00023251"/>
    </source>
</evidence>
<comment type="caution">
    <text evidence="12">The sequence shown here is derived from an EMBL/GenBank/DDBJ whole genome shotgun (WGS) entry which is preliminary data.</text>
</comment>
<comment type="subcellular location">
    <subcellularLocation>
        <location evidence="1">Cell inner membrane</location>
        <topology evidence="1">Multi-pass membrane protein</topology>
    </subcellularLocation>
    <subcellularLocation>
        <location evidence="10">Cell membrane</location>
        <topology evidence="10">Multi-pass membrane protein</topology>
    </subcellularLocation>
</comment>
<keyword evidence="6 10" id="KW-0812">Transmembrane</keyword>
<protein>
    <recommendedName>
        <fullName evidence="10">Transport permease protein</fullName>
    </recommendedName>
</protein>
<feature type="transmembrane region" description="Helical" evidence="10">
    <location>
        <begin position="276"/>
        <end position="295"/>
    </location>
</feature>
<feature type="transmembrane region" description="Helical" evidence="10">
    <location>
        <begin position="183"/>
        <end position="206"/>
    </location>
</feature>
<dbReference type="InterPro" id="IPR013525">
    <property type="entry name" value="ABC2_TM"/>
</dbReference>
<keyword evidence="8 10" id="KW-0472">Membrane</keyword>
<feature type="transmembrane region" description="Helical" evidence="10">
    <location>
        <begin position="106"/>
        <end position="124"/>
    </location>
</feature>
<dbReference type="PANTHER" id="PTHR30413">
    <property type="entry name" value="INNER MEMBRANE TRANSPORT PERMEASE"/>
    <property type="match status" value="1"/>
</dbReference>
<evidence type="ECO:0000256" key="2">
    <source>
        <dbReference type="ARBA" id="ARBA00007783"/>
    </source>
</evidence>
<keyword evidence="9" id="KW-0046">Antibiotic resistance</keyword>
<keyword evidence="7 10" id="KW-1133">Transmembrane helix</keyword>
<dbReference type="InterPro" id="IPR000412">
    <property type="entry name" value="ABC_2_transport"/>
</dbReference>
<dbReference type="InterPro" id="IPR047817">
    <property type="entry name" value="ABC2_TM_bact-type"/>
</dbReference>
<keyword evidence="5" id="KW-0997">Cell inner membrane</keyword>
<dbReference type="EMBL" id="JAVDXZ010000001">
    <property type="protein sequence ID" value="MDR7329895.1"/>
    <property type="molecule type" value="Genomic_DNA"/>
</dbReference>
<sequence>MGTLPQRGELAEGAEQESSDQVSQLVLVNDARLSRLSSRPTLRNYLRKIWSRRRFVWLDARSRAFKTDRDMILGRAWLILSPLLDGLMYGFIFGFILQTSRGIDNFIGYLMIGITFFGMMRGPLTSGIGLTKSFRGMLGAFDFPAAALVFSRAIRQAYDSLIPGAVAIIITLAAQWGEPIHGTIILVLPLFLLIQLFGTGLMFMSARITAQIPDMKTMINLATRAWFFISGVFFSVERFVDQPTLKFLMEENPAYRFLTAVRDAVMYGQAPTATDWLVLSAWGAGTLLLGFLFFWRGEGKYANVR</sequence>
<dbReference type="PROSITE" id="PS51012">
    <property type="entry name" value="ABC_TM2"/>
    <property type="match status" value="1"/>
</dbReference>
<feature type="transmembrane region" description="Helical" evidence="10">
    <location>
        <begin position="218"/>
        <end position="236"/>
    </location>
</feature>
<evidence type="ECO:0000259" key="11">
    <source>
        <dbReference type="PROSITE" id="PS51012"/>
    </source>
</evidence>
<gene>
    <name evidence="12" type="ORF">J2S39_001571</name>
</gene>
<feature type="domain" description="ABC transmembrane type-2" evidence="11">
    <location>
        <begin position="73"/>
        <end position="297"/>
    </location>
</feature>
<name>A0ABU1ZY90_9CORY</name>
<evidence type="ECO:0000256" key="6">
    <source>
        <dbReference type="ARBA" id="ARBA00022692"/>
    </source>
</evidence>
<feature type="transmembrane region" description="Helical" evidence="10">
    <location>
        <begin position="76"/>
        <end position="97"/>
    </location>
</feature>
<evidence type="ECO:0000256" key="7">
    <source>
        <dbReference type="ARBA" id="ARBA00022989"/>
    </source>
</evidence>
<evidence type="ECO:0000256" key="5">
    <source>
        <dbReference type="ARBA" id="ARBA00022519"/>
    </source>
</evidence>
<evidence type="ECO:0000256" key="1">
    <source>
        <dbReference type="ARBA" id="ARBA00004429"/>
    </source>
</evidence>
<evidence type="ECO:0000313" key="13">
    <source>
        <dbReference type="Proteomes" id="UP001180840"/>
    </source>
</evidence>
<evidence type="ECO:0000256" key="10">
    <source>
        <dbReference type="RuleBase" id="RU361157"/>
    </source>
</evidence>
<dbReference type="Proteomes" id="UP001180840">
    <property type="component" value="Unassembled WGS sequence"/>
</dbReference>
<evidence type="ECO:0000256" key="4">
    <source>
        <dbReference type="ARBA" id="ARBA00022475"/>
    </source>
</evidence>
<organism evidence="12 13">
    <name type="scientific">Corynebacterium guangdongense</name>
    <dbReference type="NCBI Taxonomy" id="1783348"/>
    <lineage>
        <taxon>Bacteria</taxon>
        <taxon>Bacillati</taxon>
        <taxon>Actinomycetota</taxon>
        <taxon>Actinomycetes</taxon>
        <taxon>Mycobacteriales</taxon>
        <taxon>Corynebacteriaceae</taxon>
        <taxon>Corynebacterium</taxon>
    </lineage>
</organism>
<proteinExistence type="inferred from homology"/>
<evidence type="ECO:0000256" key="8">
    <source>
        <dbReference type="ARBA" id="ARBA00023136"/>
    </source>
</evidence>
<evidence type="ECO:0000256" key="3">
    <source>
        <dbReference type="ARBA" id="ARBA00022448"/>
    </source>
</evidence>
<feature type="transmembrane region" description="Helical" evidence="10">
    <location>
        <begin position="161"/>
        <end position="177"/>
    </location>
</feature>
<keyword evidence="3 10" id="KW-0813">Transport</keyword>